<dbReference type="InterPro" id="IPR053719">
    <property type="entry name" value="Lipogen_MT_Stabilize_sf"/>
</dbReference>
<comment type="caution">
    <text evidence="6">The sequence shown here is derived from an EMBL/GenBank/DDBJ whole genome shotgun (WGS) entry which is preliminary data.</text>
</comment>
<dbReference type="AlphaFoldDB" id="A0AAV7P4F9"/>
<keyword evidence="7" id="KW-1185">Reference proteome</keyword>
<dbReference type="InterPro" id="IPR009786">
    <property type="entry name" value="Spot_14"/>
</dbReference>
<organism evidence="6 7">
    <name type="scientific">Pleurodeles waltl</name>
    <name type="common">Iberian ribbed newt</name>
    <dbReference type="NCBI Taxonomy" id="8319"/>
    <lineage>
        <taxon>Eukaryota</taxon>
        <taxon>Metazoa</taxon>
        <taxon>Chordata</taxon>
        <taxon>Craniata</taxon>
        <taxon>Vertebrata</taxon>
        <taxon>Euteleostomi</taxon>
        <taxon>Amphibia</taxon>
        <taxon>Batrachia</taxon>
        <taxon>Caudata</taxon>
        <taxon>Salamandroidea</taxon>
        <taxon>Salamandridae</taxon>
        <taxon>Pleurodelinae</taxon>
        <taxon>Pleurodeles</taxon>
    </lineage>
</organism>
<dbReference type="Pfam" id="PF07084">
    <property type="entry name" value="Spot_14"/>
    <property type="match status" value="1"/>
</dbReference>
<accession>A0AAV7P4F9</accession>
<dbReference type="Proteomes" id="UP001066276">
    <property type="component" value="Chromosome 8"/>
</dbReference>
<evidence type="ECO:0000313" key="7">
    <source>
        <dbReference type="Proteomes" id="UP001066276"/>
    </source>
</evidence>
<evidence type="ECO:0000256" key="3">
    <source>
        <dbReference type="ARBA" id="ARBA00009488"/>
    </source>
</evidence>
<keyword evidence="4" id="KW-0963">Cytoplasm</keyword>
<evidence type="ECO:0000256" key="2">
    <source>
        <dbReference type="ARBA" id="ARBA00004496"/>
    </source>
</evidence>
<comment type="similarity">
    <text evidence="3">Belongs to the SPOT14 family.</text>
</comment>
<dbReference type="Gene3D" id="6.10.140.1610">
    <property type="match status" value="1"/>
</dbReference>
<keyword evidence="5" id="KW-0539">Nucleus</keyword>
<proteinExistence type="inferred from homology"/>
<evidence type="ECO:0000256" key="5">
    <source>
        <dbReference type="ARBA" id="ARBA00023242"/>
    </source>
</evidence>
<dbReference type="GO" id="GO:0046890">
    <property type="term" value="P:regulation of lipid biosynthetic process"/>
    <property type="evidence" value="ECO:0007669"/>
    <property type="project" value="TreeGrafter"/>
</dbReference>
<gene>
    <name evidence="6" type="ORF">NDU88_008248</name>
</gene>
<dbReference type="EMBL" id="JANPWB010000012">
    <property type="protein sequence ID" value="KAJ1120065.1"/>
    <property type="molecule type" value="Genomic_DNA"/>
</dbReference>
<dbReference type="PANTHER" id="PTHR14315:SF17">
    <property type="entry name" value="MIP21584P"/>
    <property type="match status" value="1"/>
</dbReference>
<comment type="subcellular location">
    <subcellularLocation>
        <location evidence="2">Cytoplasm</location>
    </subcellularLocation>
    <subcellularLocation>
        <location evidence="1">Nucleus</location>
    </subcellularLocation>
</comment>
<protein>
    <recommendedName>
        <fullName evidence="8">Thyroid hormone responsive</fullName>
    </recommendedName>
</protein>
<reference evidence="6" key="1">
    <citation type="journal article" date="2022" name="bioRxiv">
        <title>Sequencing and chromosome-scale assembly of the giantPleurodeles waltlgenome.</title>
        <authorList>
            <person name="Brown T."/>
            <person name="Elewa A."/>
            <person name="Iarovenko S."/>
            <person name="Subramanian E."/>
            <person name="Araus A.J."/>
            <person name="Petzold A."/>
            <person name="Susuki M."/>
            <person name="Suzuki K.-i.T."/>
            <person name="Hayashi T."/>
            <person name="Toyoda A."/>
            <person name="Oliveira C."/>
            <person name="Osipova E."/>
            <person name="Leigh N.D."/>
            <person name="Simon A."/>
            <person name="Yun M.H."/>
        </authorList>
    </citation>
    <scope>NUCLEOTIDE SEQUENCE</scope>
    <source>
        <strain evidence="6">20211129_DDA</strain>
        <tissue evidence="6">Liver</tissue>
    </source>
</reference>
<evidence type="ECO:0000256" key="4">
    <source>
        <dbReference type="ARBA" id="ARBA00022490"/>
    </source>
</evidence>
<name>A0AAV7P4F9_PLEWA</name>
<dbReference type="PANTHER" id="PTHR14315">
    <property type="entry name" value="SPOT14 FAMILY MEMBER"/>
    <property type="match status" value="1"/>
</dbReference>
<evidence type="ECO:0000256" key="1">
    <source>
        <dbReference type="ARBA" id="ARBA00004123"/>
    </source>
</evidence>
<sequence>MQHPKNCLTSAMAKFSEATCNMEQVVMFPCLLRDVPLEQPQGTGFSDLYQSYIMLKSIRMTVETGLIPLDGWPAKTNTTDLQPETDESLDLEVLLRSHTQGLLHVLSCLTKQARALTRRYEDMLGMAH</sequence>
<evidence type="ECO:0000313" key="6">
    <source>
        <dbReference type="EMBL" id="KAJ1120065.1"/>
    </source>
</evidence>
<evidence type="ECO:0008006" key="8">
    <source>
        <dbReference type="Google" id="ProtNLM"/>
    </source>
</evidence>
<dbReference type="GO" id="GO:0005634">
    <property type="term" value="C:nucleus"/>
    <property type="evidence" value="ECO:0007669"/>
    <property type="project" value="UniProtKB-SubCell"/>
</dbReference>
<dbReference type="GO" id="GO:0005829">
    <property type="term" value="C:cytosol"/>
    <property type="evidence" value="ECO:0007669"/>
    <property type="project" value="TreeGrafter"/>
</dbReference>